<dbReference type="EMBL" id="JAPFQO010000008">
    <property type="protein sequence ID" value="MCX2740767.1"/>
    <property type="molecule type" value="Genomic_DNA"/>
</dbReference>
<protein>
    <submittedName>
        <fullName evidence="1">Uncharacterized protein</fullName>
    </submittedName>
</protein>
<dbReference type="Proteomes" id="UP001207228">
    <property type="component" value="Unassembled WGS sequence"/>
</dbReference>
<keyword evidence="2" id="KW-1185">Reference proteome</keyword>
<reference evidence="1 2" key="1">
    <citation type="submission" date="2022-11" db="EMBL/GenBank/DDBJ databases">
        <title>The characterization of three novel Bacteroidetes species and genomic analysis of their roles in tidal elemental geochemical cycles.</title>
        <authorList>
            <person name="Ma K.-J."/>
        </authorList>
    </citation>
    <scope>NUCLEOTIDE SEQUENCE [LARGE SCALE GENOMIC DNA]</scope>
    <source>
        <strain evidence="1 2">M82</strain>
    </source>
</reference>
<sequence>MKELQRLVRIIDKFSHKSNPLINFQDNSKLETKLFYLLTKDSVQSDEAVAEELYGDKSLTGSYRTLKSRFRKKLYNHLHFLNWGPVGSKNVHEANCVCLSLLTEAQTLLVYSEQKLALKVFDQVLEIANAYGLNEMKIKALEGTKKIFLNLTKEKEFSTIVKVLANCYEIQVMERSAMSLYDHTMMTLRGPISQKSKYLQSLPSVLDELEELFNKSNSSLIFYHRHILNIAYLEQSGRYFDIVNTIAHAEKMVLSKNVLESWFDKKYNSFTEVYALLQSRQYDKGLKIAGENIQLFAKYSTNWFAFMENYVLLAIHSRQFEVAGVLLNEATENEHIKKLAYNSIERWELYRKYFIFLVSHSTNGWQENLPSEIASELLILPKDKSGFNLALLVLDVLEKLSEGEADELEGQAERLRKYTQKYLKGEKAERPRLFLRLLLLALMKRNAADARAQGQKLLEKLQATPLPGDAFTEVEIVPYEHLWELALQLLERRQV</sequence>
<organism evidence="1 2">
    <name type="scientific">Pontibacter anaerobius</name>
    <dbReference type="NCBI Taxonomy" id="2993940"/>
    <lineage>
        <taxon>Bacteria</taxon>
        <taxon>Pseudomonadati</taxon>
        <taxon>Bacteroidota</taxon>
        <taxon>Cytophagia</taxon>
        <taxon>Cytophagales</taxon>
        <taxon>Hymenobacteraceae</taxon>
        <taxon>Pontibacter</taxon>
    </lineage>
</organism>
<name>A0ABT3RHB2_9BACT</name>
<accession>A0ABT3RHB2</accession>
<gene>
    <name evidence="1" type="ORF">OO017_12480</name>
</gene>
<comment type="caution">
    <text evidence="1">The sequence shown here is derived from an EMBL/GenBank/DDBJ whole genome shotgun (WGS) entry which is preliminary data.</text>
</comment>
<dbReference type="RefSeq" id="WP_266052833.1">
    <property type="nucleotide sequence ID" value="NZ_JAPFQO010000008.1"/>
</dbReference>
<proteinExistence type="predicted"/>
<evidence type="ECO:0000313" key="2">
    <source>
        <dbReference type="Proteomes" id="UP001207228"/>
    </source>
</evidence>
<evidence type="ECO:0000313" key="1">
    <source>
        <dbReference type="EMBL" id="MCX2740767.1"/>
    </source>
</evidence>